<organism evidence="1 2">
    <name type="scientific">Scleroderma citrinum Foug A</name>
    <dbReference type="NCBI Taxonomy" id="1036808"/>
    <lineage>
        <taxon>Eukaryota</taxon>
        <taxon>Fungi</taxon>
        <taxon>Dikarya</taxon>
        <taxon>Basidiomycota</taxon>
        <taxon>Agaricomycotina</taxon>
        <taxon>Agaricomycetes</taxon>
        <taxon>Agaricomycetidae</taxon>
        <taxon>Boletales</taxon>
        <taxon>Sclerodermatineae</taxon>
        <taxon>Sclerodermataceae</taxon>
        <taxon>Scleroderma</taxon>
    </lineage>
</organism>
<dbReference type="InParanoid" id="A0A0C3D3Q1"/>
<dbReference type="HOGENOM" id="CLU_2374034_0_0_1"/>
<evidence type="ECO:0000313" key="2">
    <source>
        <dbReference type="Proteomes" id="UP000053989"/>
    </source>
</evidence>
<evidence type="ECO:0000313" key="1">
    <source>
        <dbReference type="EMBL" id="KIM50726.1"/>
    </source>
</evidence>
<dbReference type="AlphaFoldDB" id="A0A0C3D3Q1"/>
<gene>
    <name evidence="1" type="ORF">SCLCIDRAFT_766680</name>
</gene>
<dbReference type="EMBL" id="KN822340">
    <property type="protein sequence ID" value="KIM50726.1"/>
    <property type="molecule type" value="Genomic_DNA"/>
</dbReference>
<sequence length="95" mass="10515">MYLGLLPGSFPAGFLHFPRTCSKEALTQESLRKTMLQRCEGRIQCHRALIGGKSSVTVGCVEDRDLDLTHRIILIIRCGRGLPVVLLSKPRPQSA</sequence>
<dbReference type="Proteomes" id="UP000053989">
    <property type="component" value="Unassembled WGS sequence"/>
</dbReference>
<protein>
    <submittedName>
        <fullName evidence="1">Uncharacterized protein</fullName>
    </submittedName>
</protein>
<name>A0A0C3D3Q1_9AGAM</name>
<accession>A0A0C3D3Q1</accession>
<reference evidence="2" key="2">
    <citation type="submission" date="2015-01" db="EMBL/GenBank/DDBJ databases">
        <title>Evolutionary Origins and Diversification of the Mycorrhizal Mutualists.</title>
        <authorList>
            <consortium name="DOE Joint Genome Institute"/>
            <consortium name="Mycorrhizal Genomics Consortium"/>
            <person name="Kohler A."/>
            <person name="Kuo A."/>
            <person name="Nagy L.G."/>
            <person name="Floudas D."/>
            <person name="Copeland A."/>
            <person name="Barry K.W."/>
            <person name="Cichocki N."/>
            <person name="Veneault-Fourrey C."/>
            <person name="LaButti K."/>
            <person name="Lindquist E.A."/>
            <person name="Lipzen A."/>
            <person name="Lundell T."/>
            <person name="Morin E."/>
            <person name="Murat C."/>
            <person name="Riley R."/>
            <person name="Ohm R."/>
            <person name="Sun H."/>
            <person name="Tunlid A."/>
            <person name="Henrissat B."/>
            <person name="Grigoriev I.V."/>
            <person name="Hibbett D.S."/>
            <person name="Martin F."/>
        </authorList>
    </citation>
    <scope>NUCLEOTIDE SEQUENCE [LARGE SCALE GENOMIC DNA]</scope>
    <source>
        <strain evidence="2">Foug A</strain>
    </source>
</reference>
<keyword evidence="2" id="KW-1185">Reference proteome</keyword>
<reference evidence="1 2" key="1">
    <citation type="submission" date="2014-04" db="EMBL/GenBank/DDBJ databases">
        <authorList>
            <consortium name="DOE Joint Genome Institute"/>
            <person name="Kuo A."/>
            <person name="Kohler A."/>
            <person name="Nagy L.G."/>
            <person name="Floudas D."/>
            <person name="Copeland A."/>
            <person name="Barry K.W."/>
            <person name="Cichocki N."/>
            <person name="Veneault-Fourrey C."/>
            <person name="LaButti K."/>
            <person name="Lindquist E.A."/>
            <person name="Lipzen A."/>
            <person name="Lundell T."/>
            <person name="Morin E."/>
            <person name="Murat C."/>
            <person name="Sun H."/>
            <person name="Tunlid A."/>
            <person name="Henrissat B."/>
            <person name="Grigoriev I.V."/>
            <person name="Hibbett D.S."/>
            <person name="Martin F."/>
            <person name="Nordberg H.P."/>
            <person name="Cantor M.N."/>
            <person name="Hua S.X."/>
        </authorList>
    </citation>
    <scope>NUCLEOTIDE SEQUENCE [LARGE SCALE GENOMIC DNA]</scope>
    <source>
        <strain evidence="1 2">Foug A</strain>
    </source>
</reference>
<proteinExistence type="predicted"/>